<dbReference type="RefSeq" id="WP_271323113.1">
    <property type="nucleotide sequence ID" value="NZ_JAAGKO020000040.1"/>
</dbReference>
<keyword evidence="2" id="KW-1185">Reference proteome</keyword>
<proteinExistence type="predicted"/>
<evidence type="ECO:0000313" key="2">
    <source>
        <dbReference type="Proteomes" id="UP001156398"/>
    </source>
</evidence>
<name>A0ABT6W8B1_9ACTN</name>
<evidence type="ECO:0000313" key="1">
    <source>
        <dbReference type="EMBL" id="MDI5965721.1"/>
    </source>
</evidence>
<accession>A0ABT6W8B1</accession>
<reference evidence="1 2" key="1">
    <citation type="submission" date="2023-05" db="EMBL/GenBank/DDBJ databases">
        <title>Streptantibioticus silvisoli sp. nov., acidotolerant actinomycetes 1 from pine litter.</title>
        <authorList>
            <person name="Swiecimska M."/>
            <person name="Golinska P."/>
            <person name="Sangal V."/>
            <person name="Wachnowicz B."/>
            <person name="Goodfellow M."/>
        </authorList>
    </citation>
    <scope>NUCLEOTIDE SEQUENCE [LARGE SCALE GENOMIC DNA]</scope>
    <source>
        <strain evidence="1 2">SL54</strain>
    </source>
</reference>
<gene>
    <name evidence="1" type="ORF">POF43_023845</name>
</gene>
<protein>
    <recommendedName>
        <fullName evidence="3">DUF3168 domain-containing protein</fullName>
    </recommendedName>
</protein>
<evidence type="ECO:0008006" key="3">
    <source>
        <dbReference type="Google" id="ProtNLM"/>
    </source>
</evidence>
<comment type="caution">
    <text evidence="1">The sequence shown here is derived from an EMBL/GenBank/DDBJ whole genome shotgun (WGS) entry which is preliminary data.</text>
</comment>
<sequence length="163" mass="18005">MSTADAVAREAAWLAAYDPTDGLPALLRTSGGPFDVVQAYLPRTPPARRACLFVLRSGIHVERFGFNRKINHHTFSLRITWPQSSGTGQAESVQSDLDEAVDLILQRVNGLFGDKTHGARFLSVAENPMDIDVQFDDPDITLQPRADLTARITYQGDDQDYTS</sequence>
<dbReference type="Proteomes" id="UP001156398">
    <property type="component" value="Unassembled WGS sequence"/>
</dbReference>
<dbReference type="EMBL" id="JAAGKO020000040">
    <property type="protein sequence ID" value="MDI5965721.1"/>
    <property type="molecule type" value="Genomic_DNA"/>
</dbReference>
<organism evidence="1 2">
    <name type="scientific">Streptantibioticus silvisoli</name>
    <dbReference type="NCBI Taxonomy" id="2705255"/>
    <lineage>
        <taxon>Bacteria</taxon>
        <taxon>Bacillati</taxon>
        <taxon>Actinomycetota</taxon>
        <taxon>Actinomycetes</taxon>
        <taxon>Kitasatosporales</taxon>
        <taxon>Streptomycetaceae</taxon>
        <taxon>Streptantibioticus</taxon>
    </lineage>
</organism>